<keyword evidence="2" id="KW-0472">Membrane</keyword>
<keyword evidence="2" id="KW-1133">Transmembrane helix</keyword>
<evidence type="ECO:0000313" key="4">
    <source>
        <dbReference type="EMBL" id="OGE18592.1"/>
    </source>
</evidence>
<gene>
    <name evidence="4" type="ORF">A2871_03790</name>
</gene>
<dbReference type="EMBL" id="MFCR01000011">
    <property type="protein sequence ID" value="OGE18592.1"/>
    <property type="molecule type" value="Genomic_DNA"/>
</dbReference>
<feature type="domain" description="Cell envelope-related transcriptional attenuator" evidence="3">
    <location>
        <begin position="94"/>
        <end position="304"/>
    </location>
</feature>
<dbReference type="PANTHER" id="PTHR33392:SF6">
    <property type="entry name" value="POLYISOPRENYL-TEICHOIC ACID--PEPTIDOGLYCAN TEICHOIC ACID TRANSFERASE TAGU"/>
    <property type="match status" value="1"/>
</dbReference>
<dbReference type="InterPro" id="IPR050922">
    <property type="entry name" value="LytR/CpsA/Psr_CW_biosynth"/>
</dbReference>
<keyword evidence="2" id="KW-0812">Transmembrane</keyword>
<sequence length="418" mass="46139">MNDLRPLRLKRSEKDNPIKVRKVRKSFEKLLPFLIVVGILMSIAFFLITRSGTSSYVSSIISGISGTSLKSTNGYVNILLLGIAGGSHDGASLTDTIMIASYNLKTNQVYLFSIPRDLWLPALKSKANAAYQIGFPEKNGLGLAKTVFGNVLGIPVHYGLRVDFRGFVKAIDVIDGIEVVVEKPFDDYLYPIQGSESDSCGNTEKEMEFNEEEARKLNIEPGKRVILITKENQIATDSAEEKKGMKYFSCRYEHISFEKGSTKMSGAVALAYVRSRHGTNGEGSDFARSKRQQKIIEAVRNKLLSLETLTNPQKISDLLETLGKSVDTDISIKEAIDFYKLSKKISSTANFILDDSAKSGLPDGRKSLLVHPPASDYGGAYVLVSQDDDFSLVQEYVRKILGGEITEYDATASARTRN</sequence>
<dbReference type="InterPro" id="IPR004474">
    <property type="entry name" value="LytR_CpsA_psr"/>
</dbReference>
<comment type="caution">
    <text evidence="4">The sequence shown here is derived from an EMBL/GenBank/DDBJ whole genome shotgun (WGS) entry which is preliminary data.</text>
</comment>
<evidence type="ECO:0000256" key="2">
    <source>
        <dbReference type="SAM" id="Phobius"/>
    </source>
</evidence>
<evidence type="ECO:0000259" key="3">
    <source>
        <dbReference type="Pfam" id="PF03816"/>
    </source>
</evidence>
<dbReference type="AlphaFoldDB" id="A0A1F5IQE5"/>
<proteinExistence type="inferred from homology"/>
<evidence type="ECO:0000313" key="5">
    <source>
        <dbReference type="Proteomes" id="UP000176336"/>
    </source>
</evidence>
<name>A0A1F5IQE5_9BACT</name>
<dbReference type="Proteomes" id="UP000176336">
    <property type="component" value="Unassembled WGS sequence"/>
</dbReference>
<dbReference type="Gene3D" id="3.40.630.190">
    <property type="entry name" value="LCP protein"/>
    <property type="match status" value="1"/>
</dbReference>
<dbReference type="Pfam" id="PF03816">
    <property type="entry name" value="LytR_cpsA_psr"/>
    <property type="match status" value="1"/>
</dbReference>
<accession>A0A1F5IQE5</accession>
<organism evidence="4 5">
    <name type="scientific">Candidatus Daviesbacteria bacterium RIFCSPHIGHO2_01_FULL_41_23</name>
    <dbReference type="NCBI Taxonomy" id="1797764"/>
    <lineage>
        <taxon>Bacteria</taxon>
        <taxon>Candidatus Daviesiibacteriota</taxon>
    </lineage>
</organism>
<evidence type="ECO:0000256" key="1">
    <source>
        <dbReference type="ARBA" id="ARBA00006068"/>
    </source>
</evidence>
<comment type="similarity">
    <text evidence="1">Belongs to the LytR/CpsA/Psr (LCP) family.</text>
</comment>
<protein>
    <recommendedName>
        <fullName evidence="3">Cell envelope-related transcriptional attenuator domain-containing protein</fullName>
    </recommendedName>
</protein>
<reference evidence="4 5" key="1">
    <citation type="journal article" date="2016" name="Nat. Commun.">
        <title>Thousands of microbial genomes shed light on interconnected biogeochemical processes in an aquifer system.</title>
        <authorList>
            <person name="Anantharaman K."/>
            <person name="Brown C.T."/>
            <person name="Hug L.A."/>
            <person name="Sharon I."/>
            <person name="Castelle C.J."/>
            <person name="Probst A.J."/>
            <person name="Thomas B.C."/>
            <person name="Singh A."/>
            <person name="Wilkins M.J."/>
            <person name="Karaoz U."/>
            <person name="Brodie E.L."/>
            <person name="Williams K.H."/>
            <person name="Hubbard S.S."/>
            <person name="Banfield J.F."/>
        </authorList>
    </citation>
    <scope>NUCLEOTIDE SEQUENCE [LARGE SCALE GENOMIC DNA]</scope>
</reference>
<feature type="transmembrane region" description="Helical" evidence="2">
    <location>
        <begin position="30"/>
        <end position="48"/>
    </location>
</feature>
<dbReference type="PANTHER" id="PTHR33392">
    <property type="entry name" value="POLYISOPRENYL-TEICHOIC ACID--PEPTIDOGLYCAN TEICHOIC ACID TRANSFERASE TAGU"/>
    <property type="match status" value="1"/>
</dbReference>